<dbReference type="PANTHER" id="PTHR48223">
    <property type="entry name" value="DEFECTIVE 2759, PUTATIVE ISOFORM 1-RELATED"/>
    <property type="match status" value="1"/>
</dbReference>
<dbReference type="AlphaFoldDB" id="Q8W436"/>
<proteinExistence type="evidence at transcript level"/>
<feature type="transmembrane region" description="Helical" evidence="1">
    <location>
        <begin position="42"/>
        <end position="65"/>
    </location>
</feature>
<keyword evidence="1" id="KW-0472">Membrane</keyword>
<organism evidence="2">
    <name type="scientific">Vigna radiata</name>
    <name type="common">Mung bean</name>
    <dbReference type="NCBI Taxonomy" id="157791"/>
    <lineage>
        <taxon>Eukaryota</taxon>
        <taxon>Viridiplantae</taxon>
        <taxon>Streptophyta</taxon>
        <taxon>Embryophyta</taxon>
        <taxon>Tracheophyta</taxon>
        <taxon>Spermatophyta</taxon>
        <taxon>Magnoliopsida</taxon>
        <taxon>eudicotyledons</taxon>
        <taxon>Gunneridae</taxon>
        <taxon>Pentapetalae</taxon>
        <taxon>rosids</taxon>
        <taxon>fabids</taxon>
        <taxon>Fabales</taxon>
        <taxon>Fabaceae</taxon>
        <taxon>Papilionoideae</taxon>
        <taxon>50 kb inversion clade</taxon>
        <taxon>NPAAA clade</taxon>
        <taxon>indigoferoid/millettioid clade</taxon>
        <taxon>Phaseoleae</taxon>
        <taxon>Vigna</taxon>
    </lineage>
</organism>
<evidence type="ECO:0000313" key="2">
    <source>
        <dbReference type="EMBL" id="BAB82451.1"/>
    </source>
</evidence>
<reference evidence="2" key="1">
    <citation type="submission" date="1998-12" db="EMBL/GenBank/DDBJ databases">
        <title>Analysis of expressing genes around bruchid resistance gene, Br.</title>
        <authorList>
            <person name="Kaga A."/>
            <person name="Ishimoto M."/>
        </authorList>
    </citation>
    <scope>NUCLEOTIDE SEQUENCE</scope>
    <source>
        <strain evidence="2">B20F5 9-3-2-2</strain>
        <tissue evidence="2">Immature seed</tissue>
    </source>
</reference>
<accession>Q8W436</accession>
<keyword evidence="1" id="KW-0812">Transmembrane</keyword>
<name>Q8W436_VIGRA</name>
<evidence type="ECO:0000256" key="1">
    <source>
        <dbReference type="SAM" id="Phobius"/>
    </source>
</evidence>
<gene>
    <name evidence="2" type="primary">cBng110-1</name>
</gene>
<protein>
    <submittedName>
        <fullName evidence="2">PBng110</fullName>
    </submittedName>
</protein>
<dbReference type="PANTHER" id="PTHR48223:SF1">
    <property type="entry name" value="ABC TRANSMEMBRANE TYPE-1 DOMAIN-CONTAINING PROTEIN"/>
    <property type="match status" value="1"/>
</dbReference>
<feature type="transmembrane region" description="Helical" evidence="1">
    <location>
        <begin position="85"/>
        <end position="107"/>
    </location>
</feature>
<dbReference type="EMBL" id="AB020611">
    <property type="protein sequence ID" value="BAB82451.1"/>
    <property type="molecule type" value="mRNA"/>
</dbReference>
<sequence length="198" mass="23060">MLRTQPSSQEVEKIFEEPTSAGDLPKTLQGTQTKERGEVLKVAWSHFLALDATIKVPLLIFVPLYLAVNVKYGAEVSKELTPLWILGPLIVAMQVMIIRWLCALYAFSFKQTVKLFKNSPSYCISAYSYIFRGKLKEDISTNVLQPILSAKNRDYRQLTRKKLKELQDWVLERYLDYVESIWPYYCRTIRFLKRANLI</sequence>
<keyword evidence="1" id="KW-1133">Transmembrane helix</keyword>